<evidence type="ECO:0000256" key="5">
    <source>
        <dbReference type="SAM" id="MobiDB-lite"/>
    </source>
</evidence>
<keyword evidence="2 6" id="KW-0812">Transmembrane</keyword>
<protein>
    <recommendedName>
        <fullName evidence="7">Amino acid permease/ SLC12A domain-containing protein</fullName>
    </recommendedName>
</protein>
<name>A0A9P9EI53_9HYPO</name>
<comment type="caution">
    <text evidence="8">The sequence shown here is derived from an EMBL/GenBank/DDBJ whole genome shotgun (WGS) entry which is preliminary data.</text>
</comment>
<dbReference type="Proteomes" id="UP000717696">
    <property type="component" value="Unassembled WGS sequence"/>
</dbReference>
<reference evidence="8" key="1">
    <citation type="journal article" date="2021" name="Nat. Commun.">
        <title>Genetic determinants of endophytism in the Arabidopsis root mycobiome.</title>
        <authorList>
            <person name="Mesny F."/>
            <person name="Miyauchi S."/>
            <person name="Thiergart T."/>
            <person name="Pickel B."/>
            <person name="Atanasova L."/>
            <person name="Karlsson M."/>
            <person name="Huettel B."/>
            <person name="Barry K.W."/>
            <person name="Haridas S."/>
            <person name="Chen C."/>
            <person name="Bauer D."/>
            <person name="Andreopoulos W."/>
            <person name="Pangilinan J."/>
            <person name="LaButti K."/>
            <person name="Riley R."/>
            <person name="Lipzen A."/>
            <person name="Clum A."/>
            <person name="Drula E."/>
            <person name="Henrissat B."/>
            <person name="Kohler A."/>
            <person name="Grigoriev I.V."/>
            <person name="Martin F.M."/>
            <person name="Hacquard S."/>
        </authorList>
    </citation>
    <scope>NUCLEOTIDE SEQUENCE</scope>
    <source>
        <strain evidence="8">MPI-CAGE-AT-0021</strain>
    </source>
</reference>
<keyword evidence="3 6" id="KW-1133">Transmembrane helix</keyword>
<evidence type="ECO:0000259" key="7">
    <source>
        <dbReference type="Pfam" id="PF00324"/>
    </source>
</evidence>
<keyword evidence="9" id="KW-1185">Reference proteome</keyword>
<dbReference type="Pfam" id="PF00324">
    <property type="entry name" value="AA_permease"/>
    <property type="match status" value="1"/>
</dbReference>
<dbReference type="GO" id="GO:0016020">
    <property type="term" value="C:membrane"/>
    <property type="evidence" value="ECO:0007669"/>
    <property type="project" value="UniProtKB-SubCell"/>
</dbReference>
<dbReference type="PANTHER" id="PTHR43341:SF20">
    <property type="entry name" value="AAT FAMILY AMINO ACID TRANSPORTER"/>
    <property type="match status" value="1"/>
</dbReference>
<organism evidence="8 9">
    <name type="scientific">Dactylonectria estremocensis</name>
    <dbReference type="NCBI Taxonomy" id="1079267"/>
    <lineage>
        <taxon>Eukaryota</taxon>
        <taxon>Fungi</taxon>
        <taxon>Dikarya</taxon>
        <taxon>Ascomycota</taxon>
        <taxon>Pezizomycotina</taxon>
        <taxon>Sordariomycetes</taxon>
        <taxon>Hypocreomycetidae</taxon>
        <taxon>Hypocreales</taxon>
        <taxon>Nectriaceae</taxon>
        <taxon>Dactylonectria</taxon>
    </lineage>
</organism>
<evidence type="ECO:0000256" key="6">
    <source>
        <dbReference type="SAM" id="Phobius"/>
    </source>
</evidence>
<evidence type="ECO:0000256" key="2">
    <source>
        <dbReference type="ARBA" id="ARBA00022692"/>
    </source>
</evidence>
<dbReference type="InterPro" id="IPR050524">
    <property type="entry name" value="APC_YAT"/>
</dbReference>
<comment type="subcellular location">
    <subcellularLocation>
        <location evidence="1">Membrane</location>
        <topology evidence="1">Multi-pass membrane protein</topology>
    </subcellularLocation>
</comment>
<dbReference type="GO" id="GO:0015171">
    <property type="term" value="F:amino acid transmembrane transporter activity"/>
    <property type="evidence" value="ECO:0007669"/>
    <property type="project" value="TreeGrafter"/>
</dbReference>
<feature type="domain" description="Amino acid permease/ SLC12A" evidence="7">
    <location>
        <begin position="46"/>
        <end position="90"/>
    </location>
</feature>
<dbReference type="EMBL" id="JAGMUU010000015">
    <property type="protein sequence ID" value="KAH7137511.1"/>
    <property type="molecule type" value="Genomic_DNA"/>
</dbReference>
<evidence type="ECO:0000256" key="3">
    <source>
        <dbReference type="ARBA" id="ARBA00022989"/>
    </source>
</evidence>
<evidence type="ECO:0000256" key="4">
    <source>
        <dbReference type="ARBA" id="ARBA00023136"/>
    </source>
</evidence>
<accession>A0A9P9EI53</accession>
<feature type="transmembrane region" description="Helical" evidence="6">
    <location>
        <begin position="47"/>
        <end position="68"/>
    </location>
</feature>
<dbReference type="InterPro" id="IPR004841">
    <property type="entry name" value="AA-permease/SLC12A_dom"/>
</dbReference>
<gene>
    <name evidence="8" type="ORF">B0J13DRAFT_625283</name>
</gene>
<proteinExistence type="predicted"/>
<feature type="transmembrane region" description="Helical" evidence="6">
    <location>
        <begin position="74"/>
        <end position="95"/>
    </location>
</feature>
<evidence type="ECO:0000256" key="1">
    <source>
        <dbReference type="ARBA" id="ARBA00004141"/>
    </source>
</evidence>
<evidence type="ECO:0000313" key="9">
    <source>
        <dbReference type="Proteomes" id="UP000717696"/>
    </source>
</evidence>
<dbReference type="OrthoDB" id="3900342at2759"/>
<keyword evidence="4 6" id="KW-0472">Membrane</keyword>
<sequence length="99" mass="10423">MAADLEKSLQLAHSKPMDSCQLASPDDNVPLHDSNKGLKQQLNTHHLTFISIGAVIGTGIILGVGNILTKSGPVGLVLGYSVIGSVVYCAQFIYLPYAS</sequence>
<evidence type="ECO:0000313" key="8">
    <source>
        <dbReference type="EMBL" id="KAH7137511.1"/>
    </source>
</evidence>
<dbReference type="AlphaFoldDB" id="A0A9P9EI53"/>
<dbReference type="Gene3D" id="1.20.1740.10">
    <property type="entry name" value="Amino acid/polyamine transporter I"/>
    <property type="match status" value="1"/>
</dbReference>
<feature type="region of interest" description="Disordered" evidence="5">
    <location>
        <begin position="1"/>
        <end position="36"/>
    </location>
</feature>
<dbReference type="PANTHER" id="PTHR43341">
    <property type="entry name" value="AMINO ACID PERMEASE"/>
    <property type="match status" value="1"/>
</dbReference>